<dbReference type="AlphaFoldDB" id="A0AAN9Y131"/>
<evidence type="ECO:0000256" key="7">
    <source>
        <dbReference type="ARBA" id="ARBA00022833"/>
    </source>
</evidence>
<evidence type="ECO:0000256" key="6">
    <source>
        <dbReference type="ARBA" id="ARBA00022771"/>
    </source>
</evidence>
<evidence type="ECO:0000256" key="4">
    <source>
        <dbReference type="ARBA" id="ARBA00022491"/>
    </source>
</evidence>
<feature type="domain" description="C3H1-type" evidence="14">
    <location>
        <begin position="156"/>
        <end position="179"/>
    </location>
</feature>
<evidence type="ECO:0000256" key="12">
    <source>
        <dbReference type="PROSITE-ProRule" id="PRU00723"/>
    </source>
</evidence>
<evidence type="ECO:0000256" key="8">
    <source>
        <dbReference type="ARBA" id="ARBA00023015"/>
    </source>
</evidence>
<evidence type="ECO:0000256" key="9">
    <source>
        <dbReference type="ARBA" id="ARBA00023125"/>
    </source>
</evidence>
<dbReference type="Pfam" id="PF01585">
    <property type="entry name" value="G-patch"/>
    <property type="match status" value="1"/>
</dbReference>
<feature type="domain" description="G-patch" evidence="15">
    <location>
        <begin position="299"/>
        <end position="345"/>
    </location>
</feature>
<organism evidence="16 17">
    <name type="scientific">Parthenolecanium corni</name>
    <dbReference type="NCBI Taxonomy" id="536013"/>
    <lineage>
        <taxon>Eukaryota</taxon>
        <taxon>Metazoa</taxon>
        <taxon>Ecdysozoa</taxon>
        <taxon>Arthropoda</taxon>
        <taxon>Hexapoda</taxon>
        <taxon>Insecta</taxon>
        <taxon>Pterygota</taxon>
        <taxon>Neoptera</taxon>
        <taxon>Paraneoptera</taxon>
        <taxon>Hemiptera</taxon>
        <taxon>Sternorrhyncha</taxon>
        <taxon>Coccoidea</taxon>
        <taxon>Coccidae</taxon>
        <taxon>Parthenolecanium</taxon>
    </lineage>
</organism>
<name>A0AAN9Y131_9HEMI</name>
<dbReference type="InterPro" id="IPR000571">
    <property type="entry name" value="Znf_CCCH"/>
</dbReference>
<evidence type="ECO:0000259" key="14">
    <source>
        <dbReference type="PROSITE" id="PS50103"/>
    </source>
</evidence>
<keyword evidence="11" id="KW-0539">Nucleus</keyword>
<feature type="zinc finger region" description="C3H1-type" evidence="12">
    <location>
        <begin position="156"/>
        <end position="179"/>
    </location>
</feature>
<dbReference type="CDD" id="cd20384">
    <property type="entry name" value="Tudor_ZGPAT"/>
    <property type="match status" value="1"/>
</dbReference>
<dbReference type="PROSITE" id="PS50174">
    <property type="entry name" value="G_PATCH"/>
    <property type="match status" value="1"/>
</dbReference>
<feature type="coiled-coil region" evidence="13">
    <location>
        <begin position="459"/>
        <end position="486"/>
    </location>
</feature>
<evidence type="ECO:0000313" key="16">
    <source>
        <dbReference type="EMBL" id="KAK7580514.1"/>
    </source>
</evidence>
<dbReference type="PANTHER" id="PTHR46297:SF1">
    <property type="entry name" value="ZINC FINGER CCCH-TYPE WITH G PATCH DOMAIN-CONTAINING PROTEIN"/>
    <property type="match status" value="1"/>
</dbReference>
<comment type="function">
    <text evidence="1">Transcription repressor.</text>
</comment>
<dbReference type="InterPro" id="IPR000467">
    <property type="entry name" value="G_patch_dom"/>
</dbReference>
<dbReference type="Gene3D" id="2.30.30.140">
    <property type="match status" value="1"/>
</dbReference>
<dbReference type="GO" id="GO:0005634">
    <property type="term" value="C:nucleus"/>
    <property type="evidence" value="ECO:0007669"/>
    <property type="project" value="UniProtKB-SubCell"/>
</dbReference>
<keyword evidence="4" id="KW-0678">Repressor</keyword>
<evidence type="ECO:0000313" key="17">
    <source>
        <dbReference type="Proteomes" id="UP001367676"/>
    </source>
</evidence>
<sequence>MAENRDALEESLRLYETQLEQVIEALSSDGSSEELILLQENLQELITLTKESLDSSKSERNNDDPLAEEYALFKAELENEISNEDDESAEADESLQDELNCLVGSKCRAPFSEKWSDGANCSYHNALIMSIDSSDSLDNVKVKVLFVNPTCQEMLPCPYFLDGECRFSDIQCRFCHGHDVNFADLKEYMEPDFSALKEKTTVLAKDNDNLWKRATITALILENNQCCVRFDSGHKQDVIIDIHNTLPLGKSEESSTYEDQQSKRVEKDYDFKEHQAMLVEKTLTEPAPSAKLGEWEKYTNSIGSKLMASMGYIAGTGLGKHGEGRLEPITATVLPPGKSLDHCMELREAAGGDPNLFNAEKLQKKIKRKMLANLRNKKKRAAVQEQKSNDVFSFLNKSIAGNSSPQTTSTEDDALLKQSSTKALNVKELKICGDMQKKDYELMVLREKLSRQKSNTVGHNTLKKKINVLESELNTMRSKLNDVYKEKNYRQTLKELTEF</sequence>
<gene>
    <name evidence="16" type="ORF">V9T40_001143</name>
</gene>
<dbReference type="GO" id="GO:0000978">
    <property type="term" value="F:RNA polymerase II cis-regulatory region sequence-specific DNA binding"/>
    <property type="evidence" value="ECO:0007669"/>
    <property type="project" value="TreeGrafter"/>
</dbReference>
<comment type="subcellular location">
    <subcellularLocation>
        <location evidence="2">Nucleus</location>
    </subcellularLocation>
</comment>
<keyword evidence="13" id="KW-0175">Coiled coil</keyword>
<dbReference type="Proteomes" id="UP001367676">
    <property type="component" value="Unassembled WGS sequence"/>
</dbReference>
<evidence type="ECO:0000256" key="13">
    <source>
        <dbReference type="SAM" id="Coils"/>
    </source>
</evidence>
<keyword evidence="5 12" id="KW-0479">Metal-binding</keyword>
<keyword evidence="17" id="KW-1185">Reference proteome</keyword>
<evidence type="ECO:0000259" key="15">
    <source>
        <dbReference type="PROSITE" id="PS50174"/>
    </source>
</evidence>
<dbReference type="PANTHER" id="PTHR46297">
    <property type="entry name" value="ZINC FINGER CCCH-TYPE WITH G PATCH DOMAIN-CONTAINING PROTEIN"/>
    <property type="match status" value="1"/>
</dbReference>
<evidence type="ECO:0000256" key="2">
    <source>
        <dbReference type="ARBA" id="ARBA00004123"/>
    </source>
</evidence>
<evidence type="ECO:0000256" key="3">
    <source>
        <dbReference type="ARBA" id="ARBA00022414"/>
    </source>
</evidence>
<keyword evidence="10" id="KW-0804">Transcription</keyword>
<keyword evidence="9" id="KW-0238">DNA-binding</keyword>
<evidence type="ECO:0000256" key="11">
    <source>
        <dbReference type="ARBA" id="ARBA00023242"/>
    </source>
</evidence>
<dbReference type="GO" id="GO:0008270">
    <property type="term" value="F:zinc ion binding"/>
    <property type="evidence" value="ECO:0007669"/>
    <property type="project" value="UniProtKB-KW"/>
</dbReference>
<dbReference type="PROSITE" id="PS50103">
    <property type="entry name" value="ZF_C3H1"/>
    <property type="match status" value="1"/>
</dbReference>
<dbReference type="Gene3D" id="2.30.30.1190">
    <property type="match status" value="1"/>
</dbReference>
<keyword evidence="6 12" id="KW-0863">Zinc-finger</keyword>
<dbReference type="GO" id="GO:0001227">
    <property type="term" value="F:DNA-binding transcription repressor activity, RNA polymerase II-specific"/>
    <property type="evidence" value="ECO:0007669"/>
    <property type="project" value="TreeGrafter"/>
</dbReference>
<protein>
    <recommendedName>
        <fullName evidence="3">Zinc finger CCCH-type with G patch domain-containing protein</fullName>
    </recommendedName>
</protein>
<dbReference type="EMBL" id="JBBCAQ010000034">
    <property type="protein sequence ID" value="KAK7580514.1"/>
    <property type="molecule type" value="Genomic_DNA"/>
</dbReference>
<evidence type="ECO:0000256" key="1">
    <source>
        <dbReference type="ARBA" id="ARBA00004062"/>
    </source>
</evidence>
<keyword evidence="8" id="KW-0805">Transcription regulation</keyword>
<reference evidence="16 17" key="1">
    <citation type="submission" date="2024-03" db="EMBL/GenBank/DDBJ databases">
        <title>Adaptation during the transition from Ophiocordyceps entomopathogen to insect associate is accompanied by gene loss and intensified selection.</title>
        <authorList>
            <person name="Ward C.M."/>
            <person name="Onetto C.A."/>
            <person name="Borneman A.R."/>
        </authorList>
    </citation>
    <scope>NUCLEOTIDE SEQUENCE [LARGE SCALE GENOMIC DNA]</scope>
    <source>
        <strain evidence="16">AWRI1</strain>
        <tissue evidence="16">Single Adult Female</tissue>
    </source>
</reference>
<evidence type="ECO:0000256" key="5">
    <source>
        <dbReference type="ARBA" id="ARBA00022723"/>
    </source>
</evidence>
<evidence type="ECO:0000256" key="10">
    <source>
        <dbReference type="ARBA" id="ARBA00023163"/>
    </source>
</evidence>
<dbReference type="SMART" id="SM00443">
    <property type="entry name" value="G_patch"/>
    <property type="match status" value="1"/>
</dbReference>
<proteinExistence type="predicted"/>
<comment type="caution">
    <text evidence="16">The sequence shown here is derived from an EMBL/GenBank/DDBJ whole genome shotgun (WGS) entry which is preliminary data.</text>
</comment>
<accession>A0AAN9Y131</accession>
<keyword evidence="7 12" id="KW-0862">Zinc</keyword>